<feature type="transmembrane region" description="Helical" evidence="8">
    <location>
        <begin position="165"/>
        <end position="186"/>
    </location>
</feature>
<name>A0ABM8Z4M7_9LACO</name>
<comment type="caution">
    <text evidence="9">The sequence shown here is derived from an EMBL/GenBank/DDBJ whole genome shotgun (WGS) entry which is preliminary data.</text>
</comment>
<evidence type="ECO:0000256" key="3">
    <source>
        <dbReference type="ARBA" id="ARBA00022448"/>
    </source>
</evidence>
<feature type="transmembrane region" description="Helical" evidence="8">
    <location>
        <begin position="96"/>
        <end position="115"/>
    </location>
</feature>
<dbReference type="EMBL" id="CAKKNS010000001">
    <property type="protein sequence ID" value="CAH0416131.1"/>
    <property type="molecule type" value="Genomic_DNA"/>
</dbReference>
<proteinExistence type="inferred from homology"/>
<comment type="similarity">
    <text evidence="2 8">Belongs to the 4-toluene sulfonate uptake permease (TSUP) (TC 2.A.102) family.</text>
</comment>
<keyword evidence="10" id="KW-1185">Reference proteome</keyword>
<feature type="transmembrane region" description="Helical" evidence="8">
    <location>
        <begin position="7"/>
        <end position="37"/>
    </location>
</feature>
<accession>A0ABM8Z4M7</accession>
<comment type="subcellular location">
    <subcellularLocation>
        <location evidence="1 8">Cell membrane</location>
        <topology evidence="1 8">Multi-pass membrane protein</topology>
    </subcellularLocation>
</comment>
<protein>
    <recommendedName>
        <fullName evidence="8">Probable membrane transporter protein</fullName>
    </recommendedName>
</protein>
<evidence type="ECO:0000256" key="5">
    <source>
        <dbReference type="ARBA" id="ARBA00022692"/>
    </source>
</evidence>
<dbReference type="Pfam" id="PF01925">
    <property type="entry name" value="TauE"/>
    <property type="match status" value="1"/>
</dbReference>
<keyword evidence="7 8" id="KW-0472">Membrane</keyword>
<organism evidence="9 10">
    <name type="scientific">Periweissella fabaria</name>
    <dbReference type="NCBI Taxonomy" id="546157"/>
    <lineage>
        <taxon>Bacteria</taxon>
        <taxon>Bacillati</taxon>
        <taxon>Bacillota</taxon>
        <taxon>Bacilli</taxon>
        <taxon>Lactobacillales</taxon>
        <taxon>Lactobacillaceae</taxon>
        <taxon>Periweissella</taxon>
    </lineage>
</organism>
<evidence type="ECO:0000256" key="6">
    <source>
        <dbReference type="ARBA" id="ARBA00022989"/>
    </source>
</evidence>
<evidence type="ECO:0000313" key="9">
    <source>
        <dbReference type="EMBL" id="CAH0416131.1"/>
    </source>
</evidence>
<evidence type="ECO:0000256" key="8">
    <source>
        <dbReference type="RuleBase" id="RU363041"/>
    </source>
</evidence>
<evidence type="ECO:0000256" key="2">
    <source>
        <dbReference type="ARBA" id="ARBA00009142"/>
    </source>
</evidence>
<dbReference type="InterPro" id="IPR052017">
    <property type="entry name" value="TSUP"/>
</dbReference>
<dbReference type="InterPro" id="IPR002781">
    <property type="entry name" value="TM_pro_TauE-like"/>
</dbReference>
<feature type="transmembrane region" description="Helical" evidence="8">
    <location>
        <begin position="193"/>
        <end position="213"/>
    </location>
</feature>
<keyword evidence="3" id="KW-0813">Transport</keyword>
<evidence type="ECO:0000256" key="4">
    <source>
        <dbReference type="ARBA" id="ARBA00022475"/>
    </source>
</evidence>
<dbReference type="PANTHER" id="PTHR30269:SF37">
    <property type="entry name" value="MEMBRANE TRANSPORTER PROTEIN"/>
    <property type="match status" value="1"/>
</dbReference>
<evidence type="ECO:0000256" key="7">
    <source>
        <dbReference type="ARBA" id="ARBA00023136"/>
    </source>
</evidence>
<feature type="transmembrane region" description="Helical" evidence="8">
    <location>
        <begin position="43"/>
        <end position="62"/>
    </location>
</feature>
<sequence length="237" mass="26167">MITPVIYIIFLFGAFVRAFFGFGEALITTPLLLLIAYNLHNGIAIIGIMGLILALPGAVRNYRAIDRNLLVNLFTGSIIGVPLGLLFVHYGSLNALKWFTGIFLICYAIFNLFGFGFTKSRIKIPRFIVGFVSGFLGGAINTHGAPVAIYGNLSKWSLQYTRANLQTYFAVVGFFIVIGQGVSGFWNATVLQTILLLIPGFIGISILVEWLLTKINPQKFNRLLYIFLLISGCLLFI</sequence>
<gene>
    <name evidence="9" type="ORF">WFA24289_00430</name>
</gene>
<dbReference type="RefSeq" id="WP_230096194.1">
    <property type="nucleotide sequence ID" value="NZ_CAKKNS010000001.1"/>
</dbReference>
<evidence type="ECO:0000313" key="10">
    <source>
        <dbReference type="Proteomes" id="UP000789707"/>
    </source>
</evidence>
<dbReference type="PANTHER" id="PTHR30269">
    <property type="entry name" value="TRANSMEMBRANE PROTEIN YFCA"/>
    <property type="match status" value="1"/>
</dbReference>
<feature type="transmembrane region" description="Helical" evidence="8">
    <location>
        <begin position="69"/>
        <end position="90"/>
    </location>
</feature>
<reference evidence="9 10" key="1">
    <citation type="submission" date="2021-11" db="EMBL/GenBank/DDBJ databases">
        <authorList>
            <person name="Depoorter E."/>
        </authorList>
    </citation>
    <scope>NUCLEOTIDE SEQUENCE [LARGE SCALE GENOMIC DNA]</scope>
    <source>
        <strain evidence="9 10">LMG 24289</strain>
    </source>
</reference>
<keyword evidence="5 8" id="KW-0812">Transmembrane</keyword>
<dbReference type="Proteomes" id="UP000789707">
    <property type="component" value="Unassembled WGS sequence"/>
</dbReference>
<evidence type="ECO:0000256" key="1">
    <source>
        <dbReference type="ARBA" id="ARBA00004651"/>
    </source>
</evidence>
<feature type="transmembrane region" description="Helical" evidence="8">
    <location>
        <begin position="127"/>
        <end position="153"/>
    </location>
</feature>
<keyword evidence="4 8" id="KW-1003">Cell membrane</keyword>
<keyword evidence="6 8" id="KW-1133">Transmembrane helix</keyword>